<evidence type="ECO:0000256" key="1">
    <source>
        <dbReference type="SAM" id="Phobius"/>
    </source>
</evidence>
<dbReference type="RefSeq" id="WP_218092713.1">
    <property type="nucleotide sequence ID" value="NZ_CAJVAS010000011.1"/>
</dbReference>
<proteinExistence type="predicted"/>
<evidence type="ECO:0000313" key="3">
    <source>
        <dbReference type="Proteomes" id="UP000693672"/>
    </source>
</evidence>
<dbReference type="EMBL" id="CAJVAS010000011">
    <property type="protein sequence ID" value="CAG7627761.1"/>
    <property type="molecule type" value="Genomic_DNA"/>
</dbReference>
<keyword evidence="3" id="KW-1185">Reference proteome</keyword>
<organism evidence="2 3">
    <name type="scientific">Paenibacillus solanacearum</name>
    <dbReference type="NCBI Taxonomy" id="2048548"/>
    <lineage>
        <taxon>Bacteria</taxon>
        <taxon>Bacillati</taxon>
        <taxon>Bacillota</taxon>
        <taxon>Bacilli</taxon>
        <taxon>Bacillales</taxon>
        <taxon>Paenibacillaceae</taxon>
        <taxon>Paenibacillus</taxon>
    </lineage>
</organism>
<feature type="transmembrane region" description="Helical" evidence="1">
    <location>
        <begin position="12"/>
        <end position="29"/>
    </location>
</feature>
<keyword evidence="1" id="KW-0472">Membrane</keyword>
<accession>A0A916K1N0</accession>
<dbReference type="Proteomes" id="UP000693672">
    <property type="component" value="Unassembled WGS sequence"/>
</dbReference>
<dbReference type="AlphaFoldDB" id="A0A916K1N0"/>
<evidence type="ECO:0000313" key="2">
    <source>
        <dbReference type="EMBL" id="CAG7627761.1"/>
    </source>
</evidence>
<protein>
    <submittedName>
        <fullName evidence="2">Uncharacterized protein</fullName>
    </submittedName>
</protein>
<name>A0A916K1N0_9BACL</name>
<gene>
    <name evidence="2" type="ORF">PAESOLCIP111_02950</name>
</gene>
<sequence>MWQTIHSYIPSGLTWICAMLSWLIPYGMYRINKKLHQLGDPPWKKDGTCGSE</sequence>
<keyword evidence="1" id="KW-1133">Transmembrane helix</keyword>
<keyword evidence="1" id="KW-0812">Transmembrane</keyword>
<comment type="caution">
    <text evidence="2">The sequence shown here is derived from an EMBL/GenBank/DDBJ whole genome shotgun (WGS) entry which is preliminary data.</text>
</comment>
<reference evidence="2" key="1">
    <citation type="submission" date="2021-06" db="EMBL/GenBank/DDBJ databases">
        <authorList>
            <person name="Criscuolo A."/>
        </authorList>
    </citation>
    <scope>NUCLEOTIDE SEQUENCE</scope>
    <source>
        <strain evidence="2">CIP111600</strain>
    </source>
</reference>